<evidence type="ECO:0000313" key="5">
    <source>
        <dbReference type="Proteomes" id="UP000266568"/>
    </source>
</evidence>
<dbReference type="Pfam" id="PF00326">
    <property type="entry name" value="Peptidase_S9"/>
    <property type="match status" value="1"/>
</dbReference>
<sequence>MPKTWLLAGVMLASIAGVAHAEDVAPKKLTLDRVFGEPSLAGPSLRGLKLSPDGTLVTLLKARPDEQARYDLWAIDTATGAERMLVDSKKIGTGAELSEAEKMQRERLRIGGDRGIVTYDWAPDGRTILVPLDGDLYLASLDGKVRRLTATEAGELNPTISPNGAYVSFVRDNELFVAPIGSGAERQITQGASDTVSWGTAEFVAQEEMGRRTGYWWSPGDRYIAVQRTDESPVGIVSRAAIGAAGTKVYDQRYPAAGTPNALVDLYVMKPDGSGKVKVDMGADPDIYLARVHWSADGDTLYVERENRAQTQLDMLVVDPATGTSRVLFSEKSGPKSWINLSDSFRALSDGSLIWWSERSGHGHLYHYANGKFVALTSGPWEVTGLVGVDEVKGRLYFTANKNTPIEQQLYSVDIARPNQLTQLTENGWTNGASMDGAASRIVVSRSKTDHPAQVYLADAAGKRIAWLAENDIDASHPYAPYVADLRPTVFGTIKADDGTVLHYKMITPKLETGKKYPVFMQHYGGPGAQNVINRWSGGLPQYIVDQGYVYFEVDNRGMANRGKKFEDAIWHAMGTVEVADQLKGVDFLKRQPFVAPDKITTFGWSYGGYMTLKLLEKTKGVFAAGVAVAPVTDWKLYDTHYTERYMGDPRKVPDAYTASGALAESAKIVDPLLLIHGLADDNVVFDNSSQLMAKMQAATQPFETMLYPGKTHSISGVSAHVYLTILNFLNRHVGLPPVDPDGEASGD</sequence>
<dbReference type="PANTHER" id="PTHR11731:SF193">
    <property type="entry name" value="DIPEPTIDYL PEPTIDASE 9"/>
    <property type="match status" value="1"/>
</dbReference>
<evidence type="ECO:0000256" key="1">
    <source>
        <dbReference type="SAM" id="SignalP"/>
    </source>
</evidence>
<evidence type="ECO:0000259" key="2">
    <source>
        <dbReference type="Pfam" id="PF00326"/>
    </source>
</evidence>
<keyword evidence="5" id="KW-1185">Reference proteome</keyword>
<dbReference type="GO" id="GO:0006508">
    <property type="term" value="P:proteolysis"/>
    <property type="evidence" value="ECO:0007669"/>
    <property type="project" value="InterPro"/>
</dbReference>
<dbReference type="RefSeq" id="WP_119034921.1">
    <property type="nucleotide sequence ID" value="NZ_QXDC01000002.1"/>
</dbReference>
<dbReference type="EMBL" id="QXDC01000002">
    <property type="protein sequence ID" value="RIA46881.1"/>
    <property type="molecule type" value="Genomic_DNA"/>
</dbReference>
<proteinExistence type="predicted"/>
<dbReference type="Gene3D" id="3.40.50.1820">
    <property type="entry name" value="alpha/beta hydrolase"/>
    <property type="match status" value="1"/>
</dbReference>
<evidence type="ECO:0000259" key="3">
    <source>
        <dbReference type="Pfam" id="PF00930"/>
    </source>
</evidence>
<dbReference type="PANTHER" id="PTHR11731">
    <property type="entry name" value="PROTEASE FAMILY S9B,C DIPEPTIDYL-PEPTIDASE IV-RELATED"/>
    <property type="match status" value="1"/>
</dbReference>
<evidence type="ECO:0000313" key="4">
    <source>
        <dbReference type="EMBL" id="RIA46881.1"/>
    </source>
</evidence>
<dbReference type="Proteomes" id="UP000266568">
    <property type="component" value="Unassembled WGS sequence"/>
</dbReference>
<protein>
    <submittedName>
        <fullName evidence="4">Dipeptidyl-peptidase IV</fullName>
    </submittedName>
</protein>
<dbReference type="SUPFAM" id="SSF53474">
    <property type="entry name" value="alpha/beta-Hydrolases"/>
    <property type="match status" value="1"/>
</dbReference>
<name>A0A397PME4_9SPHN</name>
<dbReference type="Gene3D" id="2.140.10.30">
    <property type="entry name" value="Dipeptidylpeptidase IV, N-terminal domain"/>
    <property type="match status" value="1"/>
</dbReference>
<reference evidence="4 5" key="1">
    <citation type="submission" date="2018-08" db="EMBL/GenBank/DDBJ databases">
        <title>Genomic Encyclopedia of Type Strains, Phase IV (KMG-IV): sequencing the most valuable type-strain genomes for metagenomic binning, comparative biology and taxonomic classification.</title>
        <authorList>
            <person name="Goeker M."/>
        </authorList>
    </citation>
    <scope>NUCLEOTIDE SEQUENCE [LARGE SCALE GENOMIC DNA]</scope>
    <source>
        <strain evidence="4 5">DSM 25527</strain>
    </source>
</reference>
<dbReference type="InterPro" id="IPR050278">
    <property type="entry name" value="Serine_Prot_S9B/DPPIV"/>
</dbReference>
<dbReference type="AlphaFoldDB" id="A0A397PME4"/>
<gene>
    <name evidence="4" type="ORF">DFR49_1441</name>
</gene>
<comment type="caution">
    <text evidence="4">The sequence shown here is derived from an EMBL/GenBank/DDBJ whole genome shotgun (WGS) entry which is preliminary data.</text>
</comment>
<dbReference type="Pfam" id="PF00930">
    <property type="entry name" value="DPPIV_N"/>
    <property type="match status" value="1"/>
</dbReference>
<dbReference type="SUPFAM" id="SSF82171">
    <property type="entry name" value="DPP6 N-terminal domain-like"/>
    <property type="match status" value="1"/>
</dbReference>
<keyword evidence="1" id="KW-0732">Signal</keyword>
<accession>A0A397PME4</accession>
<dbReference type="InterPro" id="IPR002469">
    <property type="entry name" value="Peptidase_S9B_N"/>
</dbReference>
<dbReference type="InterPro" id="IPR001375">
    <property type="entry name" value="Peptidase_S9_cat"/>
</dbReference>
<dbReference type="InterPro" id="IPR029058">
    <property type="entry name" value="AB_hydrolase_fold"/>
</dbReference>
<feature type="signal peptide" evidence="1">
    <location>
        <begin position="1"/>
        <end position="21"/>
    </location>
</feature>
<feature type="domain" description="Peptidase S9 prolyl oligopeptidase catalytic" evidence="2">
    <location>
        <begin position="542"/>
        <end position="735"/>
    </location>
</feature>
<organism evidence="4 5">
    <name type="scientific">Hephaestia caeni</name>
    <dbReference type="NCBI Taxonomy" id="645617"/>
    <lineage>
        <taxon>Bacteria</taxon>
        <taxon>Pseudomonadati</taxon>
        <taxon>Pseudomonadota</taxon>
        <taxon>Alphaproteobacteria</taxon>
        <taxon>Sphingomonadales</taxon>
        <taxon>Sphingomonadaceae</taxon>
        <taxon>Hephaestia</taxon>
    </lineage>
</organism>
<feature type="domain" description="Dipeptidylpeptidase IV N-terminal" evidence="3">
    <location>
        <begin position="144"/>
        <end position="452"/>
    </location>
</feature>
<dbReference type="OrthoDB" id="1094230at2"/>
<feature type="chain" id="PRO_5017202171" evidence="1">
    <location>
        <begin position="22"/>
        <end position="748"/>
    </location>
</feature>
<dbReference type="GO" id="GO:0008236">
    <property type="term" value="F:serine-type peptidase activity"/>
    <property type="evidence" value="ECO:0007669"/>
    <property type="project" value="InterPro"/>
</dbReference>
<dbReference type="GO" id="GO:0008239">
    <property type="term" value="F:dipeptidyl-peptidase activity"/>
    <property type="evidence" value="ECO:0007669"/>
    <property type="project" value="TreeGrafter"/>
</dbReference>